<gene>
    <name evidence="3" type="ORF">EFK50_11605</name>
</gene>
<feature type="transmembrane region" description="Helical" evidence="2">
    <location>
        <begin position="83"/>
        <end position="102"/>
    </location>
</feature>
<feature type="compositionally biased region" description="Basic and acidic residues" evidence="1">
    <location>
        <begin position="242"/>
        <end position="261"/>
    </location>
</feature>
<dbReference type="Proteomes" id="UP000267128">
    <property type="component" value="Unassembled WGS sequence"/>
</dbReference>
<dbReference type="EMBL" id="RJSE01000007">
    <property type="protein sequence ID" value="RNL62414.1"/>
    <property type="molecule type" value="Genomic_DNA"/>
</dbReference>
<reference evidence="3 4" key="1">
    <citation type="submission" date="2018-11" db="EMBL/GenBank/DDBJ databases">
        <authorList>
            <person name="Li F."/>
        </authorList>
    </citation>
    <scope>NUCLEOTIDE SEQUENCE [LARGE SCALE GENOMIC DNA]</scope>
    <source>
        <strain evidence="3 4">Gsoil 097</strain>
    </source>
</reference>
<dbReference type="AlphaFoldDB" id="A0A3N0CG32"/>
<evidence type="ECO:0000313" key="4">
    <source>
        <dbReference type="Proteomes" id="UP000267128"/>
    </source>
</evidence>
<sequence length="261" mass="27496">MVLAIGWAVYLLPKALKRHDDLDQSRPVEEFSDSVRVLGRGAVPAPVVPDVERGQTTAPRTPSRPAPISREAARSAARRRRRVLALLLTTLVAVSVTSYLGYTPWYSTAIPGTLVLAFLVVARLTVRAQQVRRVAPVQPAADVAAPEVDEVAPAATKAEVEPDLAGEDTQGLSRDELAAAVAEPVLDEGGLWDPLPVTLPTYVNKPRARRTVRTIDITAASTGITSSGHDAADSALAAEAAAAEKEAAAEPVPEDRKAAGA</sequence>
<keyword evidence="2" id="KW-0472">Membrane</keyword>
<evidence type="ECO:0000313" key="3">
    <source>
        <dbReference type="EMBL" id="RNL62414.1"/>
    </source>
</evidence>
<keyword evidence="4" id="KW-1185">Reference proteome</keyword>
<keyword evidence="2" id="KW-1133">Transmembrane helix</keyword>
<proteinExistence type="predicted"/>
<comment type="caution">
    <text evidence="3">The sequence shown here is derived from an EMBL/GenBank/DDBJ whole genome shotgun (WGS) entry which is preliminary data.</text>
</comment>
<evidence type="ECO:0000256" key="1">
    <source>
        <dbReference type="SAM" id="MobiDB-lite"/>
    </source>
</evidence>
<feature type="region of interest" description="Disordered" evidence="1">
    <location>
        <begin position="46"/>
        <end position="72"/>
    </location>
</feature>
<accession>A0A3N0CG32</accession>
<name>A0A3N0CG32_9ACTN</name>
<feature type="region of interest" description="Disordered" evidence="1">
    <location>
        <begin position="223"/>
        <end position="261"/>
    </location>
</feature>
<protein>
    <submittedName>
        <fullName evidence="3">Uncharacterized protein</fullName>
    </submittedName>
</protein>
<keyword evidence="2" id="KW-0812">Transmembrane</keyword>
<evidence type="ECO:0000256" key="2">
    <source>
        <dbReference type="SAM" id="Phobius"/>
    </source>
</evidence>
<feature type="compositionally biased region" description="Low complexity" evidence="1">
    <location>
        <begin position="56"/>
        <end position="70"/>
    </location>
</feature>
<organism evidence="3 4">
    <name type="scientific">Nocardioides marmoriginsengisoli</name>
    <dbReference type="NCBI Taxonomy" id="661483"/>
    <lineage>
        <taxon>Bacteria</taxon>
        <taxon>Bacillati</taxon>
        <taxon>Actinomycetota</taxon>
        <taxon>Actinomycetes</taxon>
        <taxon>Propionibacteriales</taxon>
        <taxon>Nocardioidaceae</taxon>
        <taxon>Nocardioides</taxon>
    </lineage>
</organism>
<feature type="transmembrane region" description="Helical" evidence="2">
    <location>
        <begin position="108"/>
        <end position="126"/>
    </location>
</feature>